<dbReference type="Pfam" id="PF05175">
    <property type="entry name" value="MTS"/>
    <property type="match status" value="1"/>
</dbReference>
<keyword evidence="5" id="KW-0687">Ribonucleoprotein</keyword>
<evidence type="ECO:0000256" key="3">
    <source>
        <dbReference type="ARBA" id="ARBA00022691"/>
    </source>
</evidence>
<reference evidence="5" key="1">
    <citation type="journal article" date="2014" name="Int. J. Syst. Evol. Microbiol.">
        <title>Complete genome sequence of Corynebacterium casei LMG S-19264T (=DSM 44701T), isolated from a smear-ripened cheese.</title>
        <authorList>
            <consortium name="US DOE Joint Genome Institute (JGI-PGF)"/>
            <person name="Walter F."/>
            <person name="Albersmeier A."/>
            <person name="Kalinowski J."/>
            <person name="Ruckert C."/>
        </authorList>
    </citation>
    <scope>NUCLEOTIDE SEQUENCE</scope>
    <source>
        <strain evidence="5">KCTC 23430</strain>
    </source>
</reference>
<dbReference type="NCBIfam" id="TIGR03533">
    <property type="entry name" value="L3_gln_methyl"/>
    <property type="match status" value="1"/>
</dbReference>
<dbReference type="NCBIfam" id="TIGR00536">
    <property type="entry name" value="hemK_fam"/>
    <property type="match status" value="1"/>
</dbReference>
<dbReference type="PROSITE" id="PS00092">
    <property type="entry name" value="N6_MTASE"/>
    <property type="match status" value="1"/>
</dbReference>
<dbReference type="InterPro" id="IPR029063">
    <property type="entry name" value="SAM-dependent_MTases_sf"/>
</dbReference>
<dbReference type="InterPro" id="IPR002052">
    <property type="entry name" value="DNA_methylase_N6_adenine_CS"/>
</dbReference>
<evidence type="ECO:0000313" key="6">
    <source>
        <dbReference type="Proteomes" id="UP000644693"/>
    </source>
</evidence>
<dbReference type="GO" id="GO:0005840">
    <property type="term" value="C:ribosome"/>
    <property type="evidence" value="ECO:0007669"/>
    <property type="project" value="UniProtKB-KW"/>
</dbReference>
<dbReference type="Gene3D" id="1.10.8.10">
    <property type="entry name" value="DNA helicase RuvA subunit, C-terminal domain"/>
    <property type="match status" value="1"/>
</dbReference>
<organism evidence="5 6">
    <name type="scientific">Parahalioglobus pacificus</name>
    <dbReference type="NCBI Taxonomy" id="930806"/>
    <lineage>
        <taxon>Bacteria</taxon>
        <taxon>Pseudomonadati</taxon>
        <taxon>Pseudomonadota</taxon>
        <taxon>Gammaproteobacteria</taxon>
        <taxon>Cellvibrionales</taxon>
        <taxon>Halieaceae</taxon>
        <taxon>Parahalioglobus</taxon>
    </lineage>
</organism>
<dbReference type="InterPro" id="IPR004556">
    <property type="entry name" value="HemK-like"/>
</dbReference>
<dbReference type="GO" id="GO:0032259">
    <property type="term" value="P:methylation"/>
    <property type="evidence" value="ECO:0007669"/>
    <property type="project" value="UniProtKB-KW"/>
</dbReference>
<dbReference type="SUPFAM" id="SSF53335">
    <property type="entry name" value="S-adenosyl-L-methionine-dependent methyltransferases"/>
    <property type="match status" value="1"/>
</dbReference>
<dbReference type="GO" id="GO:0003676">
    <property type="term" value="F:nucleic acid binding"/>
    <property type="evidence" value="ECO:0007669"/>
    <property type="project" value="InterPro"/>
</dbReference>
<dbReference type="Gene3D" id="3.40.50.150">
    <property type="entry name" value="Vaccinia Virus protein VP39"/>
    <property type="match status" value="1"/>
</dbReference>
<dbReference type="InterPro" id="IPR017127">
    <property type="entry name" value="Ribosome_uL3_MTase"/>
</dbReference>
<keyword evidence="5" id="KW-0689">Ribosomal protein</keyword>
<dbReference type="PANTHER" id="PTHR47806:SF1">
    <property type="entry name" value="RIBOSOMAL PROTEIN UL3 GLUTAMINE METHYLTRANSFERASE"/>
    <property type="match status" value="1"/>
</dbReference>
<keyword evidence="3" id="KW-0949">S-adenosyl-L-methionine</keyword>
<feature type="domain" description="Methyltransferase small" evidence="4">
    <location>
        <begin position="129"/>
        <end position="210"/>
    </location>
</feature>
<dbReference type="PIRSF" id="PIRSF037167">
    <property type="entry name" value="Mtase_YfcB_prd"/>
    <property type="match status" value="1"/>
</dbReference>
<evidence type="ECO:0000259" key="4">
    <source>
        <dbReference type="Pfam" id="PF05175"/>
    </source>
</evidence>
<accession>A0A918XFA7</accession>
<sequence length="301" mass="32575">MQDDQSMITIGDAIEDTCRQLEASDVFYGHGTDNPWDEAVQLVLAACSLPADSDRSVIEQPVGEAESGQIERWLRERISKHVPLPYLTGKAWFAGIEFLSDARALVPRSPLAAVIQSAYAPWYAGPEPRRLLDLCAGGGSIGIAAALHDPQLEVVLTDLDSAALTLARENIDKHHLGGRVITVESDLFAALEGQRFDIILSNPPYVDAQDLADMPMEYHHEPPQGLGSGADGLDITRKILASASEYLQPWGLLVVEVGNSWEALEAAYPSVPFTWLEFSEGGHGVFALDAQTLQDSTASLS</sequence>
<dbReference type="Proteomes" id="UP000644693">
    <property type="component" value="Unassembled WGS sequence"/>
</dbReference>
<dbReference type="GO" id="GO:0005829">
    <property type="term" value="C:cytosol"/>
    <property type="evidence" value="ECO:0007669"/>
    <property type="project" value="TreeGrafter"/>
</dbReference>
<gene>
    <name evidence="5" type="primary">prmB</name>
    <name evidence="5" type="ORF">GCM10007053_09240</name>
</gene>
<proteinExistence type="predicted"/>
<evidence type="ECO:0000313" key="5">
    <source>
        <dbReference type="EMBL" id="GHD29146.1"/>
    </source>
</evidence>
<dbReference type="InterPro" id="IPR007848">
    <property type="entry name" value="Small_mtfrase_dom"/>
</dbReference>
<keyword evidence="2" id="KW-0808">Transferase</keyword>
<reference evidence="5" key="2">
    <citation type="submission" date="2020-09" db="EMBL/GenBank/DDBJ databases">
        <authorList>
            <person name="Sun Q."/>
            <person name="Kim S."/>
        </authorList>
    </citation>
    <scope>NUCLEOTIDE SEQUENCE</scope>
    <source>
        <strain evidence="5">KCTC 23430</strain>
    </source>
</reference>
<protein>
    <submittedName>
        <fullName evidence="5">50S ribosomal protein L3 glutamine methyltransferase</fullName>
    </submittedName>
</protein>
<name>A0A918XFA7_9GAMM</name>
<keyword evidence="1 5" id="KW-0489">Methyltransferase</keyword>
<dbReference type="EMBL" id="BMYM01000001">
    <property type="protein sequence ID" value="GHD29146.1"/>
    <property type="molecule type" value="Genomic_DNA"/>
</dbReference>
<evidence type="ECO:0000256" key="2">
    <source>
        <dbReference type="ARBA" id="ARBA00022679"/>
    </source>
</evidence>
<evidence type="ECO:0000256" key="1">
    <source>
        <dbReference type="ARBA" id="ARBA00022603"/>
    </source>
</evidence>
<keyword evidence="6" id="KW-1185">Reference proteome</keyword>
<dbReference type="PANTHER" id="PTHR47806">
    <property type="entry name" value="50S RIBOSOMAL PROTEIN L3 GLUTAMINE METHYLTRANSFERASE"/>
    <property type="match status" value="1"/>
</dbReference>
<dbReference type="GO" id="GO:0036009">
    <property type="term" value="F:protein-glutamine N-methyltransferase activity"/>
    <property type="evidence" value="ECO:0007669"/>
    <property type="project" value="InterPro"/>
</dbReference>
<dbReference type="CDD" id="cd02440">
    <property type="entry name" value="AdoMet_MTases"/>
    <property type="match status" value="1"/>
</dbReference>
<comment type="caution">
    <text evidence="5">The sequence shown here is derived from an EMBL/GenBank/DDBJ whole genome shotgun (WGS) entry which is preliminary data.</text>
</comment>
<dbReference type="RefSeq" id="WP_189475559.1">
    <property type="nucleotide sequence ID" value="NZ_BMYM01000001.1"/>
</dbReference>
<dbReference type="AlphaFoldDB" id="A0A918XFA7"/>